<sequence>MDPPNREFCVFEVAVPAFYHEREQFYLSNQTVRTKLQHKSCNWVEQNSGITVAWLQPLGAFGRWLVQLLYELKVAPETPGGQCSERSDHWEVQWTVGGGSCCVASITQVLLVPYAGCGTWCGVGGAEGGRLDRPQTHGGCAAPGSLTHTHDASAACMHTPHTDTTQ</sequence>
<evidence type="ECO:0000313" key="1">
    <source>
        <dbReference type="EMBL" id="CAH2239343.1"/>
    </source>
</evidence>
<keyword evidence="2" id="KW-1185">Reference proteome</keyword>
<name>A0A8S4RRD9_9NEOP</name>
<dbReference type="AlphaFoldDB" id="A0A8S4RRD9"/>
<evidence type="ECO:0000313" key="2">
    <source>
        <dbReference type="Proteomes" id="UP000838756"/>
    </source>
</evidence>
<reference evidence="1" key="1">
    <citation type="submission" date="2022-03" db="EMBL/GenBank/DDBJ databases">
        <authorList>
            <person name="Lindestad O."/>
        </authorList>
    </citation>
    <scope>NUCLEOTIDE SEQUENCE</scope>
</reference>
<proteinExistence type="predicted"/>
<comment type="caution">
    <text evidence="1">The sequence shown here is derived from an EMBL/GenBank/DDBJ whole genome shotgun (WGS) entry which is preliminary data.</text>
</comment>
<dbReference type="Proteomes" id="UP000838756">
    <property type="component" value="Unassembled WGS sequence"/>
</dbReference>
<organism evidence="1 2">
    <name type="scientific">Pararge aegeria aegeria</name>
    <dbReference type="NCBI Taxonomy" id="348720"/>
    <lineage>
        <taxon>Eukaryota</taxon>
        <taxon>Metazoa</taxon>
        <taxon>Ecdysozoa</taxon>
        <taxon>Arthropoda</taxon>
        <taxon>Hexapoda</taxon>
        <taxon>Insecta</taxon>
        <taxon>Pterygota</taxon>
        <taxon>Neoptera</taxon>
        <taxon>Endopterygota</taxon>
        <taxon>Lepidoptera</taxon>
        <taxon>Glossata</taxon>
        <taxon>Ditrysia</taxon>
        <taxon>Papilionoidea</taxon>
        <taxon>Nymphalidae</taxon>
        <taxon>Satyrinae</taxon>
        <taxon>Satyrini</taxon>
        <taxon>Parargina</taxon>
        <taxon>Pararge</taxon>
    </lineage>
</organism>
<dbReference type="EMBL" id="CAKXAJ010025428">
    <property type="protein sequence ID" value="CAH2239343.1"/>
    <property type="molecule type" value="Genomic_DNA"/>
</dbReference>
<protein>
    <submittedName>
        <fullName evidence="1">Jg6894 protein</fullName>
    </submittedName>
</protein>
<gene>
    <name evidence="1" type="primary">jg6894</name>
    <name evidence="1" type="ORF">PAEG_LOCUS16108</name>
</gene>
<accession>A0A8S4RRD9</accession>